<name>A0A1H7F0Z5_9LACT</name>
<dbReference type="Gene3D" id="3.30.70.1450">
    <property type="entry name" value="Regulator of K+ conductance, C-terminal domain"/>
    <property type="match status" value="1"/>
</dbReference>
<dbReference type="InterPro" id="IPR036721">
    <property type="entry name" value="RCK_C_sf"/>
</dbReference>
<dbReference type="SUPFAM" id="SSF51735">
    <property type="entry name" value="NAD(P)-binding Rossmann-fold domains"/>
    <property type="match status" value="1"/>
</dbReference>
<gene>
    <name evidence="2" type="ORF">SAMN04488099_10165</name>
</gene>
<dbReference type="RefSeq" id="WP_091478192.1">
    <property type="nucleotide sequence ID" value="NZ_BJYC01000001.1"/>
</dbReference>
<feature type="domain" description="RCK N-terminal" evidence="1">
    <location>
        <begin position="8"/>
        <end position="121"/>
    </location>
</feature>
<dbReference type="InterPro" id="IPR003148">
    <property type="entry name" value="RCK_N"/>
</dbReference>
<dbReference type="OrthoDB" id="9776294at2"/>
<dbReference type="STRING" id="426702.SAMN04488099_10165"/>
<dbReference type="Proteomes" id="UP000199081">
    <property type="component" value="Unassembled WGS sequence"/>
</dbReference>
<dbReference type="GO" id="GO:0006813">
    <property type="term" value="P:potassium ion transport"/>
    <property type="evidence" value="ECO:0007669"/>
    <property type="project" value="InterPro"/>
</dbReference>
<dbReference type="Pfam" id="PF02254">
    <property type="entry name" value="TrkA_N"/>
    <property type="match status" value="1"/>
</dbReference>
<dbReference type="AlphaFoldDB" id="A0A1H7F0Z5"/>
<evidence type="ECO:0000313" key="2">
    <source>
        <dbReference type="EMBL" id="SEK17982.1"/>
    </source>
</evidence>
<dbReference type="InterPro" id="IPR050721">
    <property type="entry name" value="Trk_Ktr_HKT_K-transport"/>
</dbReference>
<dbReference type="PANTHER" id="PTHR43833">
    <property type="entry name" value="POTASSIUM CHANNEL PROTEIN 2-RELATED-RELATED"/>
    <property type="match status" value="1"/>
</dbReference>
<evidence type="ECO:0000313" key="3">
    <source>
        <dbReference type="Proteomes" id="UP000199081"/>
    </source>
</evidence>
<dbReference type="EMBL" id="FNZU01000001">
    <property type="protein sequence ID" value="SEK17982.1"/>
    <property type="molecule type" value="Genomic_DNA"/>
</dbReference>
<accession>A0A1H7F0Z5</accession>
<proteinExistence type="predicted"/>
<dbReference type="InterPro" id="IPR036291">
    <property type="entry name" value="NAD(P)-bd_dom_sf"/>
</dbReference>
<dbReference type="PANTHER" id="PTHR43833:SF7">
    <property type="entry name" value="KTR SYSTEM POTASSIUM UPTAKE PROTEIN C"/>
    <property type="match status" value="1"/>
</dbReference>
<dbReference type="Gene3D" id="3.40.50.720">
    <property type="entry name" value="NAD(P)-binding Rossmann-like Domain"/>
    <property type="match status" value="1"/>
</dbReference>
<evidence type="ECO:0000259" key="1">
    <source>
        <dbReference type="Pfam" id="PF02254"/>
    </source>
</evidence>
<protein>
    <submittedName>
        <fullName evidence="2">Trk system potassium uptake protein TrkA</fullName>
    </submittedName>
</protein>
<organism evidence="2 3">
    <name type="scientific">Alkalibacterium pelagium</name>
    <dbReference type="NCBI Taxonomy" id="426702"/>
    <lineage>
        <taxon>Bacteria</taxon>
        <taxon>Bacillati</taxon>
        <taxon>Bacillota</taxon>
        <taxon>Bacilli</taxon>
        <taxon>Lactobacillales</taxon>
        <taxon>Carnobacteriaceae</taxon>
        <taxon>Alkalibacterium</taxon>
    </lineage>
</organism>
<reference evidence="3" key="1">
    <citation type="submission" date="2016-10" db="EMBL/GenBank/DDBJ databases">
        <authorList>
            <person name="Varghese N."/>
            <person name="Submissions S."/>
        </authorList>
    </citation>
    <scope>NUCLEOTIDE SEQUENCE [LARGE SCALE GENOMIC DNA]</scope>
    <source>
        <strain evidence="3">DSM 19183</strain>
    </source>
</reference>
<keyword evidence="3" id="KW-1185">Reference proteome</keyword>
<sequence>MDYKIVGIIGLGIFGRALAEELMHYNTEVLGVDKNQDNLDECKTFLQEAVRASRIDSGFLKEIDFQSVDIAVVGSGMTLEETVLALEHCEDLAIDQVYAIANTTIEKNIFYKMGADHVIIPDVQMGKNTARKLMRSFVNEMVEIRQDVFVAEFKVPEEWIGMTLQELNLFEKYSVSIIGSQKGKGKLNLKIDPTVALEEDTHYLGIARKDHFDRFAEKTSLGYDLRLDD</sequence>
<dbReference type="SUPFAM" id="SSF116726">
    <property type="entry name" value="TrkA C-terminal domain-like"/>
    <property type="match status" value="1"/>
</dbReference>